<evidence type="ECO:0000313" key="4">
    <source>
        <dbReference type="EMBL" id="SCG86618.1"/>
    </source>
</evidence>
<feature type="domain" description="CBS" evidence="3">
    <location>
        <begin position="7"/>
        <end position="66"/>
    </location>
</feature>
<keyword evidence="5" id="KW-1185">Reference proteome</keyword>
<dbReference type="SUPFAM" id="SSF54631">
    <property type="entry name" value="CBS-domain pair"/>
    <property type="match status" value="2"/>
</dbReference>
<reference evidence="4 5" key="1">
    <citation type="submission" date="2016-08" db="EMBL/GenBank/DDBJ databases">
        <authorList>
            <person name="Seilhamer J.J."/>
        </authorList>
    </citation>
    <scope>NUCLEOTIDE SEQUENCE [LARGE SCALE GENOMIC DNA]</scope>
    <source>
        <strain evidence="4">Buetzberg</strain>
    </source>
</reference>
<organism evidence="4 5">
    <name type="scientific">Methanobacterium congolense</name>
    <dbReference type="NCBI Taxonomy" id="118062"/>
    <lineage>
        <taxon>Archaea</taxon>
        <taxon>Methanobacteriati</taxon>
        <taxon>Methanobacteriota</taxon>
        <taxon>Methanomada group</taxon>
        <taxon>Methanobacteria</taxon>
        <taxon>Methanobacteriales</taxon>
        <taxon>Methanobacteriaceae</taxon>
        <taxon>Methanobacterium</taxon>
    </lineage>
</organism>
<dbReference type="AlphaFoldDB" id="A0A1D3L4Y4"/>
<dbReference type="PANTHER" id="PTHR43080:SF2">
    <property type="entry name" value="CBS DOMAIN-CONTAINING PROTEIN"/>
    <property type="match status" value="1"/>
</dbReference>
<evidence type="ECO:0000313" key="5">
    <source>
        <dbReference type="Proteomes" id="UP000094707"/>
    </source>
</evidence>
<proteinExistence type="predicted"/>
<feature type="domain" description="CBS" evidence="3">
    <location>
        <begin position="141"/>
        <end position="196"/>
    </location>
</feature>
<feature type="domain" description="CBS" evidence="3">
    <location>
        <begin position="78"/>
        <end position="137"/>
    </location>
</feature>
<dbReference type="SMART" id="SM00116">
    <property type="entry name" value="CBS"/>
    <property type="match status" value="4"/>
</dbReference>
<protein>
    <recommendedName>
        <fullName evidence="3">CBS domain-containing protein</fullName>
    </recommendedName>
</protein>
<evidence type="ECO:0000256" key="2">
    <source>
        <dbReference type="PROSITE-ProRule" id="PRU00703"/>
    </source>
</evidence>
<dbReference type="PATRIC" id="fig|129848.4.peg.2121"/>
<dbReference type="PANTHER" id="PTHR43080">
    <property type="entry name" value="CBS DOMAIN-CONTAINING PROTEIN CBSX3, MITOCHONDRIAL"/>
    <property type="match status" value="1"/>
</dbReference>
<sequence length="280" mass="31117">MKIEDVMNDKVIVVGENEHVEHARKLMLKNGFSRIIVVDGEEKPVGMVTEKDLTRKMRGKGPKWKMRPIDKISIRRVMTPNPVTVAPQDDVKTAVEIMIKQGISSIPVADEDGLAGLVTKTDIMKFYSKKFQGRWKVSKLMTPEVITVNENHSIAHVIGVMEENNIGKVVVIRDNEPVGMITPENISFAYVEDPETGVNVEKIYFLRNSEEGKSKKNVRMVSMLTAGDIMQNDMIKISGDEDAAKAADTMIREDIGGLPVVEGDDLTGIITKTDIIKGIQ</sequence>
<dbReference type="InterPro" id="IPR051257">
    <property type="entry name" value="Diverse_CBS-Domain"/>
</dbReference>
<dbReference type="Gene3D" id="3.10.580.10">
    <property type="entry name" value="CBS-domain"/>
    <property type="match status" value="2"/>
</dbReference>
<dbReference type="InterPro" id="IPR046342">
    <property type="entry name" value="CBS_dom_sf"/>
</dbReference>
<evidence type="ECO:0000256" key="1">
    <source>
        <dbReference type="ARBA" id="ARBA00023122"/>
    </source>
</evidence>
<keyword evidence="1 2" id="KW-0129">CBS domain</keyword>
<dbReference type="GeneID" id="30412910"/>
<dbReference type="OrthoDB" id="8919at2157"/>
<accession>A0A1D3L4Y4</accession>
<name>A0A1D3L4Y4_9EURY</name>
<dbReference type="KEGG" id="mcub:MCBB_2075"/>
<dbReference type="Proteomes" id="UP000094707">
    <property type="component" value="Chromosome I"/>
</dbReference>
<dbReference type="EMBL" id="LT607756">
    <property type="protein sequence ID" value="SCG86618.1"/>
    <property type="molecule type" value="Genomic_DNA"/>
</dbReference>
<dbReference type="STRING" id="118062.MCBB_2075"/>
<gene>
    <name evidence="4" type="ORF">MCBB_2075</name>
</gene>
<dbReference type="InterPro" id="IPR000644">
    <property type="entry name" value="CBS_dom"/>
</dbReference>
<dbReference type="PROSITE" id="PS51371">
    <property type="entry name" value="CBS"/>
    <property type="match status" value="4"/>
</dbReference>
<evidence type="ECO:0000259" key="3">
    <source>
        <dbReference type="PROSITE" id="PS51371"/>
    </source>
</evidence>
<feature type="domain" description="CBS" evidence="3">
    <location>
        <begin position="230"/>
        <end position="280"/>
    </location>
</feature>
<dbReference type="RefSeq" id="WP_071907665.1">
    <property type="nucleotide sequence ID" value="NZ_LT607756.1"/>
</dbReference>
<dbReference type="Pfam" id="PF00571">
    <property type="entry name" value="CBS"/>
    <property type="match status" value="4"/>
</dbReference>